<feature type="domain" description="NR LBD" evidence="4">
    <location>
        <begin position="2"/>
        <end position="65"/>
    </location>
</feature>
<evidence type="ECO:0000313" key="5">
    <source>
        <dbReference type="EMBL" id="CAB3397807.1"/>
    </source>
</evidence>
<proteinExistence type="predicted"/>
<dbReference type="EMBL" id="CADEPM010000001">
    <property type="protein sequence ID" value="CAB3397807.1"/>
    <property type="molecule type" value="Genomic_DNA"/>
</dbReference>
<evidence type="ECO:0000313" key="6">
    <source>
        <dbReference type="Proteomes" id="UP000494206"/>
    </source>
</evidence>
<evidence type="ECO:0000259" key="4">
    <source>
        <dbReference type="Pfam" id="PF00104"/>
    </source>
</evidence>
<evidence type="ECO:0000256" key="1">
    <source>
        <dbReference type="ARBA" id="ARBA00023015"/>
    </source>
</evidence>
<keyword evidence="1" id="KW-0805">Transcription regulation</keyword>
<keyword evidence="2" id="KW-0804">Transcription</keyword>
<dbReference type="InterPro" id="IPR000536">
    <property type="entry name" value="Nucl_hrmn_rcpt_lig-bd"/>
</dbReference>
<accession>A0A8S1EAX7</accession>
<keyword evidence="3" id="KW-0675">Receptor</keyword>
<comment type="caution">
    <text evidence="5">The sequence shown here is derived from an EMBL/GenBank/DDBJ whole genome shotgun (WGS) entry which is preliminary data.</text>
</comment>
<gene>
    <name evidence="5" type="ORF">CBOVIS_LOCUS1167</name>
</gene>
<dbReference type="SUPFAM" id="SSF48508">
    <property type="entry name" value="Nuclear receptor ligand-binding domain"/>
    <property type="match status" value="1"/>
</dbReference>
<dbReference type="Pfam" id="PF00104">
    <property type="entry name" value="Hormone_recep"/>
    <property type="match status" value="1"/>
</dbReference>
<dbReference type="AlphaFoldDB" id="A0A8S1EAX7"/>
<evidence type="ECO:0000256" key="2">
    <source>
        <dbReference type="ARBA" id="ARBA00023163"/>
    </source>
</evidence>
<name>A0A8S1EAX7_9PELO</name>
<evidence type="ECO:0000256" key="3">
    <source>
        <dbReference type="ARBA" id="ARBA00023170"/>
    </source>
</evidence>
<sequence length="88" mass="10211">MDGLSSDSIEIFRKLRNAVFSETIFYLTKIKNDPEPCLRLGKLILMLSHLHKAFVKYQQELELCGFLELFESELDGEMYTVLHEALSL</sequence>
<dbReference type="InterPro" id="IPR035500">
    <property type="entry name" value="NHR-like_dom_sf"/>
</dbReference>
<keyword evidence="6" id="KW-1185">Reference proteome</keyword>
<dbReference type="Proteomes" id="UP000494206">
    <property type="component" value="Unassembled WGS sequence"/>
</dbReference>
<protein>
    <recommendedName>
        <fullName evidence="4">NR LBD domain-containing protein</fullName>
    </recommendedName>
</protein>
<reference evidence="5 6" key="1">
    <citation type="submission" date="2020-04" db="EMBL/GenBank/DDBJ databases">
        <authorList>
            <person name="Laetsch R D."/>
            <person name="Stevens L."/>
            <person name="Kumar S."/>
            <person name="Blaxter L. M."/>
        </authorList>
    </citation>
    <scope>NUCLEOTIDE SEQUENCE [LARGE SCALE GENOMIC DNA]</scope>
</reference>
<organism evidence="5 6">
    <name type="scientific">Caenorhabditis bovis</name>
    <dbReference type="NCBI Taxonomy" id="2654633"/>
    <lineage>
        <taxon>Eukaryota</taxon>
        <taxon>Metazoa</taxon>
        <taxon>Ecdysozoa</taxon>
        <taxon>Nematoda</taxon>
        <taxon>Chromadorea</taxon>
        <taxon>Rhabditida</taxon>
        <taxon>Rhabditina</taxon>
        <taxon>Rhabditomorpha</taxon>
        <taxon>Rhabditoidea</taxon>
        <taxon>Rhabditidae</taxon>
        <taxon>Peloderinae</taxon>
        <taxon>Caenorhabditis</taxon>
    </lineage>
</organism>